<evidence type="ECO:0000313" key="4">
    <source>
        <dbReference type="Proteomes" id="UP000613066"/>
    </source>
</evidence>
<organism evidence="3 4">
    <name type="scientific">Penelope pileata</name>
    <dbReference type="NCBI Taxonomy" id="1118817"/>
    <lineage>
        <taxon>Eukaryota</taxon>
        <taxon>Metazoa</taxon>
        <taxon>Chordata</taxon>
        <taxon>Craniata</taxon>
        <taxon>Vertebrata</taxon>
        <taxon>Euteleostomi</taxon>
        <taxon>Archelosauria</taxon>
        <taxon>Archosauria</taxon>
        <taxon>Dinosauria</taxon>
        <taxon>Saurischia</taxon>
        <taxon>Theropoda</taxon>
        <taxon>Coelurosauria</taxon>
        <taxon>Aves</taxon>
        <taxon>Neognathae</taxon>
        <taxon>Galloanserae</taxon>
        <taxon>Galliformes</taxon>
        <taxon>Cracidae</taxon>
        <taxon>Penelope</taxon>
    </lineage>
</organism>
<protein>
    <submittedName>
        <fullName evidence="3">NKPD1 protein</fullName>
    </submittedName>
</protein>
<feature type="transmembrane region" description="Helical" evidence="1">
    <location>
        <begin position="163"/>
        <end position="185"/>
    </location>
</feature>
<evidence type="ECO:0000313" key="3">
    <source>
        <dbReference type="EMBL" id="NXC38769.1"/>
    </source>
</evidence>
<feature type="domain" description="KAP NTPase" evidence="2">
    <location>
        <begin position="89"/>
        <end position="358"/>
    </location>
</feature>
<sequence>LPEDDIYCRCLSRTLCHAATPVTVGLYAPCSHRLHALLDRLTAFMREESARRQARDQRRGLPAPRSPRGWGLLQALWLLAFYKPLITPRHLRRKNVAFLFVRFSAWQFAGCDRLWAGLVTTLCSSVRRHFGALLLSVFHVMGARPRYAAGSGQREWELKRGTCLKLGGAALALAIGLALVLAAMLAPALRAHPALRAVGGAVSSLSGSGLLLGVLSVLKNLAVSEKRRIERLTDSEKFAGQLGFMSKVRAEVEALLAFLAAMELFERRRLRVVLEITGLELCRPEKVAGVLDAVNTLLAAADAPLIFVLAVDPSVIVPCLERPRGLADNGYLCLGRTVTLPFSIPRMGWRSRLRALRAALSTREDLMARAIAAGADRR</sequence>
<keyword evidence="1" id="KW-0812">Transmembrane</keyword>
<dbReference type="PANTHER" id="PTHR22674">
    <property type="entry name" value="NTPASE, KAP FAMILY P-LOOP DOMAIN-CONTAINING 1"/>
    <property type="match status" value="1"/>
</dbReference>
<feature type="non-terminal residue" evidence="3">
    <location>
        <position position="1"/>
    </location>
</feature>
<dbReference type="EMBL" id="WBMW01000613">
    <property type="protein sequence ID" value="NXC38769.1"/>
    <property type="molecule type" value="Genomic_DNA"/>
</dbReference>
<dbReference type="InterPro" id="IPR011646">
    <property type="entry name" value="KAP_P-loop"/>
</dbReference>
<reference evidence="3" key="1">
    <citation type="submission" date="2019-09" db="EMBL/GenBank/DDBJ databases">
        <title>Bird 10,000 Genomes (B10K) Project - Family phase.</title>
        <authorList>
            <person name="Zhang G."/>
        </authorList>
    </citation>
    <scope>NUCLEOTIDE SEQUENCE</scope>
    <source>
        <strain evidence="3">B10K-DU-001-08</strain>
        <tissue evidence="3">Muscle</tissue>
    </source>
</reference>
<feature type="transmembrane region" description="Helical" evidence="1">
    <location>
        <begin position="197"/>
        <end position="218"/>
    </location>
</feature>
<dbReference type="OrthoDB" id="10015264at2759"/>
<gene>
    <name evidence="3" type="primary">Nkpd1</name>
    <name evidence="3" type="ORF">PENPIL_R15832</name>
</gene>
<dbReference type="AlphaFoldDB" id="A0A851N6D5"/>
<name>A0A851N6D5_9GALL</name>
<accession>A0A851N6D5</accession>
<keyword evidence="1" id="KW-1133">Transmembrane helix</keyword>
<evidence type="ECO:0000259" key="2">
    <source>
        <dbReference type="Pfam" id="PF07693"/>
    </source>
</evidence>
<comment type="caution">
    <text evidence="3">The sequence shown here is derived from an EMBL/GenBank/DDBJ whole genome shotgun (WGS) entry which is preliminary data.</text>
</comment>
<feature type="non-terminal residue" evidence="3">
    <location>
        <position position="378"/>
    </location>
</feature>
<proteinExistence type="predicted"/>
<dbReference type="Pfam" id="PF07693">
    <property type="entry name" value="KAP_NTPase"/>
    <property type="match status" value="1"/>
</dbReference>
<dbReference type="PANTHER" id="PTHR22674:SF4">
    <property type="entry name" value="NTPASE KAP FAMILY P-LOOP DOMAIN-CONTAINING PROTEIN 1"/>
    <property type="match status" value="1"/>
</dbReference>
<keyword evidence="1" id="KW-0472">Membrane</keyword>
<keyword evidence="4" id="KW-1185">Reference proteome</keyword>
<dbReference type="InterPro" id="IPR052754">
    <property type="entry name" value="NTPase_KAP_P-loop"/>
</dbReference>
<dbReference type="Proteomes" id="UP000613066">
    <property type="component" value="Unassembled WGS sequence"/>
</dbReference>
<evidence type="ECO:0000256" key="1">
    <source>
        <dbReference type="SAM" id="Phobius"/>
    </source>
</evidence>